<feature type="chain" id="PRO_5003997242" description="Secreted protein" evidence="1">
    <location>
        <begin position="21"/>
        <end position="62"/>
    </location>
</feature>
<keyword evidence="3" id="KW-1185">Reference proteome</keyword>
<feature type="signal peptide" evidence="1">
    <location>
        <begin position="1"/>
        <end position="20"/>
    </location>
</feature>
<evidence type="ECO:0000256" key="1">
    <source>
        <dbReference type="SAM" id="SignalP"/>
    </source>
</evidence>
<reference evidence="2 3" key="1">
    <citation type="journal article" date="2013" name="Nat. Commun.">
        <title>The evolution and pathogenic mechanisms of the rice sheath blight pathogen.</title>
        <authorList>
            <person name="Zheng A."/>
            <person name="Lin R."/>
            <person name="Xu L."/>
            <person name="Qin P."/>
            <person name="Tang C."/>
            <person name="Ai P."/>
            <person name="Zhang D."/>
            <person name="Liu Y."/>
            <person name="Sun Z."/>
            <person name="Feng H."/>
            <person name="Wang Y."/>
            <person name="Chen Y."/>
            <person name="Liang X."/>
            <person name="Fu R."/>
            <person name="Li Q."/>
            <person name="Zhang J."/>
            <person name="Yu X."/>
            <person name="Xie Z."/>
            <person name="Ding L."/>
            <person name="Guan P."/>
            <person name="Tang J."/>
            <person name="Liang Y."/>
            <person name="Wang S."/>
            <person name="Deng Q."/>
            <person name="Li S."/>
            <person name="Zhu J."/>
            <person name="Wang L."/>
            <person name="Liu H."/>
            <person name="Li P."/>
        </authorList>
    </citation>
    <scope>NUCLEOTIDE SEQUENCE [LARGE SCALE GENOMIC DNA]</scope>
    <source>
        <strain evidence="3">AG-1 IA</strain>
    </source>
</reference>
<comment type="caution">
    <text evidence="2">The sequence shown here is derived from an EMBL/GenBank/DDBJ whole genome shotgun (WGS) entry which is preliminary data.</text>
</comment>
<organism evidence="2 3">
    <name type="scientific">Thanatephorus cucumeris (strain AG1-IA)</name>
    <name type="common">Rice sheath blight fungus</name>
    <name type="synonym">Rhizoctonia solani</name>
    <dbReference type="NCBI Taxonomy" id="983506"/>
    <lineage>
        <taxon>Eukaryota</taxon>
        <taxon>Fungi</taxon>
        <taxon>Dikarya</taxon>
        <taxon>Basidiomycota</taxon>
        <taxon>Agaricomycotina</taxon>
        <taxon>Agaricomycetes</taxon>
        <taxon>Cantharellales</taxon>
        <taxon>Ceratobasidiaceae</taxon>
        <taxon>Rhizoctonia</taxon>
        <taxon>Rhizoctonia solani AG-1</taxon>
    </lineage>
</organism>
<name>L8WDX5_THACA</name>
<sequence length="62" mass="7220">MRVCIFELFELWVCLYLVLARPLLIHAYCEHTYDYYVMAYRMKGQGGGGSICMAKSCFGRQL</sequence>
<dbReference type="AlphaFoldDB" id="L8WDX5"/>
<dbReference type="Proteomes" id="UP000011668">
    <property type="component" value="Unassembled WGS sequence"/>
</dbReference>
<evidence type="ECO:0000313" key="2">
    <source>
        <dbReference type="EMBL" id="ELU36371.1"/>
    </source>
</evidence>
<proteinExistence type="predicted"/>
<evidence type="ECO:0000313" key="3">
    <source>
        <dbReference type="Proteomes" id="UP000011668"/>
    </source>
</evidence>
<gene>
    <name evidence="2" type="ORF">AG1IA_09599</name>
</gene>
<protein>
    <recommendedName>
        <fullName evidence="4">Secreted protein</fullName>
    </recommendedName>
</protein>
<keyword evidence="1" id="KW-0732">Signal</keyword>
<dbReference type="HOGENOM" id="CLU_2905718_0_0_1"/>
<accession>L8WDX5</accession>
<dbReference type="EMBL" id="AFRT01003563">
    <property type="protein sequence ID" value="ELU36371.1"/>
    <property type="molecule type" value="Genomic_DNA"/>
</dbReference>
<evidence type="ECO:0008006" key="4">
    <source>
        <dbReference type="Google" id="ProtNLM"/>
    </source>
</evidence>